<protein>
    <submittedName>
        <fullName evidence="1">Uncharacterized protein</fullName>
    </submittedName>
</protein>
<dbReference type="Proteomes" id="UP000092445">
    <property type="component" value="Unassembled WGS sequence"/>
</dbReference>
<dbReference type="AlphaFoldDB" id="A0A1A9ZCC3"/>
<reference evidence="2" key="1">
    <citation type="submission" date="2014-03" db="EMBL/GenBank/DDBJ databases">
        <authorList>
            <person name="Aksoy S."/>
            <person name="Warren W."/>
            <person name="Wilson R.K."/>
        </authorList>
    </citation>
    <scope>NUCLEOTIDE SEQUENCE [LARGE SCALE GENOMIC DNA]</scope>
    <source>
        <strain evidence="2">IAEA</strain>
    </source>
</reference>
<dbReference type="EnsemblMetazoa" id="GPAI010386-RA">
    <property type="protein sequence ID" value="GPAI010386-PA"/>
    <property type="gene ID" value="GPAI010386"/>
</dbReference>
<sequence length="211" mass="23508">MIIRILLAQRLEGKESMHKHGCDDDDTLVSLYFDPSFAFSWPSMPRICVRFNVSTASCIVLAKRDKNNIKSINNNNNACNESEIGLTSPVSSASPGGCGGAKARFGTFCACDGNARICTKFCKSCVDTTNKEKRLKETNVKTANLWFTQVDIQDPALAELFSSLYLTTMGNIFDISQTLIPRKCFLHLIDVNSESHFKLNEIYIFSPQNKT</sequence>
<reference evidence="1" key="2">
    <citation type="submission" date="2020-05" db="UniProtKB">
        <authorList>
            <consortium name="EnsemblMetazoa"/>
        </authorList>
    </citation>
    <scope>IDENTIFICATION</scope>
    <source>
        <strain evidence="1">IAEA</strain>
    </source>
</reference>
<organism evidence="1 2">
    <name type="scientific">Glossina pallidipes</name>
    <name type="common">Tsetse fly</name>
    <dbReference type="NCBI Taxonomy" id="7398"/>
    <lineage>
        <taxon>Eukaryota</taxon>
        <taxon>Metazoa</taxon>
        <taxon>Ecdysozoa</taxon>
        <taxon>Arthropoda</taxon>
        <taxon>Hexapoda</taxon>
        <taxon>Insecta</taxon>
        <taxon>Pterygota</taxon>
        <taxon>Neoptera</taxon>
        <taxon>Endopterygota</taxon>
        <taxon>Diptera</taxon>
        <taxon>Brachycera</taxon>
        <taxon>Muscomorpha</taxon>
        <taxon>Hippoboscoidea</taxon>
        <taxon>Glossinidae</taxon>
        <taxon>Glossina</taxon>
    </lineage>
</organism>
<proteinExistence type="predicted"/>
<name>A0A1A9ZCC3_GLOPL</name>
<evidence type="ECO:0000313" key="2">
    <source>
        <dbReference type="Proteomes" id="UP000092445"/>
    </source>
</evidence>
<evidence type="ECO:0000313" key="1">
    <source>
        <dbReference type="EnsemblMetazoa" id="GPAI010386-PA"/>
    </source>
</evidence>
<dbReference type="VEuPathDB" id="VectorBase:GPAI010386"/>
<keyword evidence="2" id="KW-1185">Reference proteome</keyword>
<accession>A0A1A9ZCC3</accession>